<keyword evidence="11" id="KW-0234">DNA repair</keyword>
<organism evidence="13 14">
    <name type="scientific">Oceanithermus desulfurans NBRC 100063</name>
    <dbReference type="NCBI Taxonomy" id="1227550"/>
    <lineage>
        <taxon>Bacteria</taxon>
        <taxon>Thermotogati</taxon>
        <taxon>Deinococcota</taxon>
        <taxon>Deinococci</taxon>
        <taxon>Thermales</taxon>
        <taxon>Thermaceae</taxon>
        <taxon>Oceanithermus</taxon>
    </lineage>
</organism>
<dbReference type="Pfam" id="PF03167">
    <property type="entry name" value="UDG"/>
    <property type="match status" value="1"/>
</dbReference>
<dbReference type="GO" id="GO:0004844">
    <property type="term" value="F:uracil DNA N-glycosylase activity"/>
    <property type="evidence" value="ECO:0007669"/>
    <property type="project" value="UniProtKB-EC"/>
</dbReference>
<keyword evidence="9" id="KW-0408">Iron</keyword>
<accession>A0A511RJ31</accession>
<dbReference type="Proteomes" id="UP000321827">
    <property type="component" value="Unassembled WGS sequence"/>
</dbReference>
<keyword evidence="5" id="KW-0004">4Fe-4S</keyword>
<dbReference type="NCBIfam" id="TIGR00758">
    <property type="entry name" value="UDG_fam4"/>
    <property type="match status" value="1"/>
</dbReference>
<keyword evidence="8" id="KW-0378">Hydrolase</keyword>
<evidence type="ECO:0000256" key="2">
    <source>
        <dbReference type="ARBA" id="ARBA00006521"/>
    </source>
</evidence>
<dbReference type="GO" id="GO:0051539">
    <property type="term" value="F:4 iron, 4 sulfur cluster binding"/>
    <property type="evidence" value="ECO:0007669"/>
    <property type="project" value="UniProtKB-KW"/>
</dbReference>
<dbReference type="EMBL" id="BJXN01000006">
    <property type="protein sequence ID" value="GEM89653.1"/>
    <property type="molecule type" value="Genomic_DNA"/>
</dbReference>
<comment type="caution">
    <text evidence="13">The sequence shown here is derived from an EMBL/GenBank/DDBJ whole genome shotgun (WGS) entry which is preliminary data.</text>
</comment>
<dbReference type="InterPro" id="IPR036895">
    <property type="entry name" value="Uracil-DNA_glycosylase-like_sf"/>
</dbReference>
<dbReference type="SMART" id="SM00987">
    <property type="entry name" value="UreE_C"/>
    <property type="match status" value="1"/>
</dbReference>
<dbReference type="InterPro" id="IPR005273">
    <property type="entry name" value="Ura-DNA_glyco_family4"/>
</dbReference>
<evidence type="ECO:0000256" key="6">
    <source>
        <dbReference type="ARBA" id="ARBA00022723"/>
    </source>
</evidence>
<evidence type="ECO:0000256" key="5">
    <source>
        <dbReference type="ARBA" id="ARBA00022485"/>
    </source>
</evidence>
<dbReference type="AlphaFoldDB" id="A0A511RJ31"/>
<evidence type="ECO:0000256" key="8">
    <source>
        <dbReference type="ARBA" id="ARBA00022801"/>
    </source>
</evidence>
<evidence type="ECO:0000256" key="1">
    <source>
        <dbReference type="ARBA" id="ARBA00001400"/>
    </source>
</evidence>
<comment type="catalytic activity">
    <reaction evidence="1">
        <text>Hydrolyzes single-stranded DNA or mismatched double-stranded DNA and polynucleotides, releasing free uracil.</text>
        <dbReference type="EC" id="3.2.2.27"/>
    </reaction>
</comment>
<dbReference type="SUPFAM" id="SSF52141">
    <property type="entry name" value="Uracil-DNA glycosylase-like"/>
    <property type="match status" value="1"/>
</dbReference>
<proteinExistence type="inferred from homology"/>
<dbReference type="InterPro" id="IPR051536">
    <property type="entry name" value="UDG_Type-4/5"/>
</dbReference>
<keyword evidence="7" id="KW-0227">DNA damage</keyword>
<dbReference type="PANTHER" id="PTHR33693">
    <property type="entry name" value="TYPE-5 URACIL-DNA GLYCOSYLASE"/>
    <property type="match status" value="1"/>
</dbReference>
<evidence type="ECO:0000313" key="13">
    <source>
        <dbReference type="EMBL" id="GEM89653.1"/>
    </source>
</evidence>
<evidence type="ECO:0000256" key="4">
    <source>
        <dbReference type="ARBA" id="ARBA00019403"/>
    </source>
</evidence>
<name>A0A511RJ31_9DEIN</name>
<comment type="similarity">
    <text evidence="2">Belongs to the uracil-DNA glycosylase (UDG) superfamily. Type 4 (UDGa) family.</text>
</comment>
<reference evidence="13 14" key="1">
    <citation type="submission" date="2019-07" db="EMBL/GenBank/DDBJ databases">
        <title>Whole genome shotgun sequence of Oceanithermus desulfurans NBRC 100063.</title>
        <authorList>
            <person name="Hosoyama A."/>
            <person name="Uohara A."/>
            <person name="Ohji S."/>
            <person name="Ichikawa N."/>
        </authorList>
    </citation>
    <scope>NUCLEOTIDE SEQUENCE [LARGE SCALE GENOMIC DNA]</scope>
    <source>
        <strain evidence="13 14">NBRC 100063</strain>
    </source>
</reference>
<keyword evidence="6" id="KW-0479">Metal-binding</keyword>
<dbReference type="CDD" id="cd10030">
    <property type="entry name" value="UDG-F4_TTUDGA_SPO1dp_like"/>
    <property type="match status" value="1"/>
</dbReference>
<feature type="domain" description="Uracil-DNA glycosylase-like" evidence="12">
    <location>
        <begin position="27"/>
        <end position="179"/>
    </location>
</feature>
<evidence type="ECO:0000256" key="11">
    <source>
        <dbReference type="ARBA" id="ARBA00023204"/>
    </source>
</evidence>
<evidence type="ECO:0000259" key="12">
    <source>
        <dbReference type="SMART" id="SM00986"/>
    </source>
</evidence>
<dbReference type="GO" id="GO:0046872">
    <property type="term" value="F:metal ion binding"/>
    <property type="evidence" value="ECO:0007669"/>
    <property type="project" value="UniProtKB-KW"/>
</dbReference>
<dbReference type="EC" id="3.2.2.27" evidence="3"/>
<dbReference type="GO" id="GO:0006281">
    <property type="term" value="P:DNA repair"/>
    <property type="evidence" value="ECO:0007669"/>
    <property type="project" value="UniProtKB-KW"/>
</dbReference>
<protein>
    <recommendedName>
        <fullName evidence="4">Type-4 uracil-DNA glycosylase</fullName>
        <ecNumber evidence="3">3.2.2.27</ecNumber>
    </recommendedName>
</protein>
<evidence type="ECO:0000256" key="3">
    <source>
        <dbReference type="ARBA" id="ARBA00012030"/>
    </source>
</evidence>
<sequence length="205" mass="22665">MSLEELAAQAAHCTACRLHEGRTHVVFGEGDPDAKLMIVGEGPGADEDAQGRPFVGRAGQLLDRILEAAGIPRSSVYITNIVKCRPPGNRNPLPDESKICSSLWLLKQIELIRPQIIVPLGSVATQFFLGEKLPITKVRGQWFEWNGIQVFPMFHPAYLLRNPSRAPGSPKALTWKDIQTVKQTLDRLGPKPQREIKASAQDPLF</sequence>
<keyword evidence="10" id="KW-0411">Iron-sulfur</keyword>
<evidence type="ECO:0000313" key="14">
    <source>
        <dbReference type="Proteomes" id="UP000321827"/>
    </source>
</evidence>
<evidence type="ECO:0000256" key="7">
    <source>
        <dbReference type="ARBA" id="ARBA00022763"/>
    </source>
</evidence>
<evidence type="ECO:0000256" key="10">
    <source>
        <dbReference type="ARBA" id="ARBA00023014"/>
    </source>
</evidence>
<gene>
    <name evidence="13" type="ORF">ODE01S_10870</name>
</gene>
<dbReference type="SMART" id="SM00986">
    <property type="entry name" value="UDG"/>
    <property type="match status" value="1"/>
</dbReference>
<dbReference type="OrthoDB" id="5290748at2"/>
<evidence type="ECO:0000256" key="9">
    <source>
        <dbReference type="ARBA" id="ARBA00023004"/>
    </source>
</evidence>
<dbReference type="InterPro" id="IPR005122">
    <property type="entry name" value="Uracil-DNA_glycosylase-like"/>
</dbReference>
<dbReference type="PANTHER" id="PTHR33693:SF1">
    <property type="entry name" value="TYPE-4 URACIL-DNA GLYCOSYLASE"/>
    <property type="match status" value="1"/>
</dbReference>
<dbReference type="Gene3D" id="3.40.470.10">
    <property type="entry name" value="Uracil-DNA glycosylase-like domain"/>
    <property type="match status" value="1"/>
</dbReference>
<dbReference type="RefSeq" id="WP_147146670.1">
    <property type="nucleotide sequence ID" value="NZ_BJXN01000006.1"/>
</dbReference>